<name>A0AAU7NVT9_9GAMM</name>
<feature type="domain" description="FRG" evidence="1">
    <location>
        <begin position="28"/>
        <end position="124"/>
    </location>
</feature>
<accession>A0AAU7NVT9</accession>
<dbReference type="SMART" id="SM00901">
    <property type="entry name" value="FRG"/>
    <property type="match status" value="1"/>
</dbReference>
<keyword evidence="3" id="KW-1185">Reference proteome</keyword>
<reference evidence="2 3" key="1">
    <citation type="journal article" date="2024" name="Microbiology">
        <title>Methylomarinum rosea sp. nov., a novel halophilic methanotrophic bacterium from the hypersaline Lake Elton.</title>
        <authorList>
            <person name="Suleimanov R.Z."/>
            <person name="Oshkin I.Y."/>
            <person name="Danilova O.V."/>
            <person name="Suzina N.E."/>
            <person name="Dedysh S.N."/>
        </authorList>
    </citation>
    <scope>NUCLEOTIDE SEQUENCE [LARGE SCALE GENOMIC DNA]</scope>
    <source>
        <strain evidence="2 3">Ch1-1</strain>
    </source>
</reference>
<sequence>MQYQIAVEKVKNISELIAVVEGFKRHNKGNRVYFRGENEDHGANALTPSIYRSQKRLQAEDKIYREMQRFNDHEFGVDKTAFDKLSRMQHHRAPTRLLDLSEDILSALYFALDKKGCDSMAVVYLIEIDEAQVKYYDSDAVSVVANLVKSPLNDGVTGHKSKCALLRDATDLRTDIEEFNQTRSAGFLLHDIKEEKGYFSHKINPNHLLSIHFVKPKLTNNRLHGQKGAYLLFGLNEYDINSAIPVLDMHDGKLRLNSSIDRLFYPIVKMTKVLLSADIRMKDLERLGVTRPYIYPEMERVAEYFVARFEQ</sequence>
<evidence type="ECO:0000259" key="1">
    <source>
        <dbReference type="SMART" id="SM00901"/>
    </source>
</evidence>
<evidence type="ECO:0000313" key="2">
    <source>
        <dbReference type="EMBL" id="XBS21109.1"/>
    </source>
</evidence>
<dbReference type="Proteomes" id="UP001225378">
    <property type="component" value="Chromosome"/>
</dbReference>
<dbReference type="InterPro" id="IPR014966">
    <property type="entry name" value="FRG-dom"/>
</dbReference>
<proteinExistence type="predicted"/>
<evidence type="ECO:0000313" key="3">
    <source>
        <dbReference type="Proteomes" id="UP001225378"/>
    </source>
</evidence>
<dbReference type="AlphaFoldDB" id="A0AAU7NVT9"/>
<gene>
    <name evidence="2" type="ORF">Q9L42_003035</name>
</gene>
<dbReference type="KEGG" id="mech:Q9L42_003035"/>
<dbReference type="EMBL" id="CP157743">
    <property type="protein sequence ID" value="XBS21109.1"/>
    <property type="molecule type" value="Genomic_DNA"/>
</dbReference>
<dbReference type="RefSeq" id="WP_305909904.1">
    <property type="nucleotide sequence ID" value="NZ_CP157743.1"/>
</dbReference>
<dbReference type="Pfam" id="PF08867">
    <property type="entry name" value="FRG"/>
    <property type="match status" value="1"/>
</dbReference>
<protein>
    <submittedName>
        <fullName evidence="2">FRG domain-containing protein</fullName>
    </submittedName>
</protein>
<organism evidence="2 3">
    <name type="scientific">Methylomarinum roseum</name>
    <dbReference type="NCBI Taxonomy" id="3067653"/>
    <lineage>
        <taxon>Bacteria</taxon>
        <taxon>Pseudomonadati</taxon>
        <taxon>Pseudomonadota</taxon>
        <taxon>Gammaproteobacteria</taxon>
        <taxon>Methylococcales</taxon>
        <taxon>Methylococcaceae</taxon>
        <taxon>Methylomarinum</taxon>
    </lineage>
</organism>